<dbReference type="Pfam" id="PF07992">
    <property type="entry name" value="Pyr_redox_2"/>
    <property type="match status" value="1"/>
</dbReference>
<feature type="domain" description="Pyridine nucleotide-disulphide oxidoreductase dimerisation" evidence="4">
    <location>
        <begin position="442"/>
        <end position="491"/>
    </location>
</feature>
<keyword evidence="7" id="KW-1185">Reference proteome</keyword>
<dbReference type="Proteomes" id="UP001484097">
    <property type="component" value="Unassembled WGS sequence"/>
</dbReference>
<dbReference type="InterPro" id="IPR016156">
    <property type="entry name" value="FAD/NAD-linked_Rdtase_dimer_sf"/>
</dbReference>
<sequence length="499" mass="51242">MTLQDTPANDHTVDAIVIGLGPGGEEVASRLARGGWSVLAVETHLVGGECPYYGCIPSKMMLHESRRPGASWPRVARRIREEATDDWDDAVAVERLTGTGARFVRGRAEVSGGPGGAPAPDGTGVTVTPDDGGPPQAWTARRAVVLNTGSEAVRIPVPGLPEAVAWTHRDVVTAEELPASLAVVGGGPLGCELAQALAGFGVRVTMLIRGDRLLPGETEEAGQLVAGRFRDDGIEVRTGTEITGVVSGEVSRYEANHGLPTPAGPVDLELSTGDRITVDRVLLATGRSPRDDVRVDDWCRVLDGAGEPVAGRFAVGDMTGAGPFTHTSMAQAAVVAGQLLGQGDARPFPRDAVPRVTYTDPEVAAVGLSERAARDGAGDGARDGAGEATAGRDTVRVARVDLASSSRGWIDEVSGHLTLVARGGGPEGVPVGEAGGGECTAQVLVGASVVGPQAGEILGALTVAVHARVPVAELARIPWAYPTLHRAIGDALGQLGTEA</sequence>
<feature type="domain" description="FAD/NAD(P)-binding" evidence="5">
    <location>
        <begin position="14"/>
        <end position="332"/>
    </location>
</feature>
<dbReference type="PANTHER" id="PTHR43014">
    <property type="entry name" value="MERCURIC REDUCTASE"/>
    <property type="match status" value="1"/>
</dbReference>
<evidence type="ECO:0000313" key="7">
    <source>
        <dbReference type="Proteomes" id="UP001484097"/>
    </source>
</evidence>
<dbReference type="PRINTS" id="PR00368">
    <property type="entry name" value="FADPNR"/>
</dbReference>
<dbReference type="Gene3D" id="3.30.390.30">
    <property type="match status" value="1"/>
</dbReference>
<gene>
    <name evidence="6" type="ORF">ABDK96_01245</name>
</gene>
<protein>
    <submittedName>
        <fullName evidence="6">NAD(P)/FAD-dependent oxidoreductase</fullName>
    </submittedName>
</protein>
<reference evidence="6 7" key="1">
    <citation type="submission" date="2024-05" db="EMBL/GenBank/DDBJ databases">
        <authorList>
            <person name="Yi C."/>
        </authorList>
    </citation>
    <scope>NUCLEOTIDE SEQUENCE [LARGE SCALE GENOMIC DNA]</scope>
    <source>
        <strain evidence="6 7">XS13</strain>
    </source>
</reference>
<dbReference type="PRINTS" id="PR00411">
    <property type="entry name" value="PNDRDTASEI"/>
</dbReference>
<evidence type="ECO:0000259" key="5">
    <source>
        <dbReference type="Pfam" id="PF07992"/>
    </source>
</evidence>
<evidence type="ECO:0000256" key="3">
    <source>
        <dbReference type="ARBA" id="ARBA00022827"/>
    </source>
</evidence>
<dbReference type="EMBL" id="JBDXMX010000001">
    <property type="protein sequence ID" value="MEO9246305.1"/>
    <property type="molecule type" value="Genomic_DNA"/>
</dbReference>
<dbReference type="SUPFAM" id="SSF51905">
    <property type="entry name" value="FAD/NAD(P)-binding domain"/>
    <property type="match status" value="1"/>
</dbReference>
<dbReference type="InterPro" id="IPR036188">
    <property type="entry name" value="FAD/NAD-bd_sf"/>
</dbReference>
<evidence type="ECO:0000256" key="1">
    <source>
        <dbReference type="ARBA" id="ARBA00001974"/>
    </source>
</evidence>
<evidence type="ECO:0000259" key="4">
    <source>
        <dbReference type="Pfam" id="PF02852"/>
    </source>
</evidence>
<dbReference type="Pfam" id="PF02852">
    <property type="entry name" value="Pyr_redox_dim"/>
    <property type="match status" value="1"/>
</dbReference>
<dbReference type="RefSeq" id="WP_309809362.1">
    <property type="nucleotide sequence ID" value="NZ_JBDXMX010000001.1"/>
</dbReference>
<organism evidence="6 7">
    <name type="scientific">Citricoccus nitrophenolicus</name>
    <dbReference type="NCBI Taxonomy" id="863575"/>
    <lineage>
        <taxon>Bacteria</taxon>
        <taxon>Bacillati</taxon>
        <taxon>Actinomycetota</taxon>
        <taxon>Actinomycetes</taxon>
        <taxon>Micrococcales</taxon>
        <taxon>Micrococcaceae</taxon>
        <taxon>Citricoccus</taxon>
    </lineage>
</organism>
<evidence type="ECO:0000313" key="6">
    <source>
        <dbReference type="EMBL" id="MEO9246305.1"/>
    </source>
</evidence>
<dbReference type="SUPFAM" id="SSF55424">
    <property type="entry name" value="FAD/NAD-linked reductases, dimerisation (C-terminal) domain"/>
    <property type="match status" value="1"/>
</dbReference>
<comment type="caution">
    <text evidence="6">The sequence shown here is derived from an EMBL/GenBank/DDBJ whole genome shotgun (WGS) entry which is preliminary data.</text>
</comment>
<name>A0ABV0IDZ3_9MICC</name>
<comment type="cofactor">
    <cofactor evidence="1">
        <name>FAD</name>
        <dbReference type="ChEBI" id="CHEBI:57692"/>
    </cofactor>
</comment>
<evidence type="ECO:0000256" key="2">
    <source>
        <dbReference type="ARBA" id="ARBA00022630"/>
    </source>
</evidence>
<dbReference type="InterPro" id="IPR004099">
    <property type="entry name" value="Pyr_nucl-diS_OxRdtase_dimer"/>
</dbReference>
<keyword evidence="2" id="KW-0285">Flavoprotein</keyword>
<dbReference type="Gene3D" id="3.50.50.60">
    <property type="entry name" value="FAD/NAD(P)-binding domain"/>
    <property type="match status" value="2"/>
</dbReference>
<dbReference type="InterPro" id="IPR023753">
    <property type="entry name" value="FAD/NAD-binding_dom"/>
</dbReference>
<keyword evidence="3" id="KW-0274">FAD</keyword>
<accession>A0ABV0IDZ3</accession>
<proteinExistence type="predicted"/>
<dbReference type="PANTHER" id="PTHR43014:SF2">
    <property type="entry name" value="MERCURIC REDUCTASE"/>
    <property type="match status" value="1"/>
</dbReference>